<accession>A0A7W9ZBJ5</accession>
<comment type="caution">
    <text evidence="1">The sequence shown here is derived from an EMBL/GenBank/DDBJ whole genome shotgun (WGS) entry which is preliminary data.</text>
</comment>
<evidence type="ECO:0000313" key="1">
    <source>
        <dbReference type="EMBL" id="MBB6208462.1"/>
    </source>
</evidence>
<evidence type="ECO:0000313" key="2">
    <source>
        <dbReference type="Proteomes" id="UP000575983"/>
    </source>
</evidence>
<organism evidence="1 2">
    <name type="scientific">Borreliella lanei</name>
    <dbReference type="NCBI Taxonomy" id="373540"/>
    <lineage>
        <taxon>Bacteria</taxon>
        <taxon>Pseudomonadati</taxon>
        <taxon>Spirochaetota</taxon>
        <taxon>Spirochaetia</taxon>
        <taxon>Spirochaetales</taxon>
        <taxon>Borreliaceae</taxon>
        <taxon>Borreliella</taxon>
    </lineage>
</organism>
<name>A0A7W9ZBJ5_9SPIR</name>
<reference evidence="1 2" key="1">
    <citation type="submission" date="2020-08" db="EMBL/GenBank/DDBJ databases">
        <title>Genomic Encyclopedia of Type Strains, Phase IV (KMG-IV): sequencing the most valuable type-strain genomes for metagenomic binning, comparative biology and taxonomic classification.</title>
        <authorList>
            <person name="Goeker M."/>
        </authorList>
    </citation>
    <scope>NUCLEOTIDE SEQUENCE [LARGE SCALE GENOMIC DNA]</scope>
    <source>
        <strain evidence="1 2">DSM 17992</strain>
    </source>
</reference>
<dbReference type="Proteomes" id="UP000575983">
    <property type="component" value="Unassembled WGS sequence"/>
</dbReference>
<gene>
    <name evidence="1" type="ORF">HNQ06_000992</name>
</gene>
<proteinExistence type="predicted"/>
<keyword evidence="2" id="KW-1185">Reference proteome</keyword>
<dbReference type="EMBL" id="JACHFC010000007">
    <property type="protein sequence ID" value="MBB6208462.1"/>
    <property type="molecule type" value="Genomic_DNA"/>
</dbReference>
<protein>
    <submittedName>
        <fullName evidence="1">Uncharacterized protein</fullName>
    </submittedName>
</protein>
<dbReference type="AlphaFoldDB" id="A0A7W9ZBJ5"/>
<sequence length="34" mass="4066">MNLGFNTLHDRDISITLNFKVSYYKEIKTKARTF</sequence>